<dbReference type="AlphaFoldDB" id="A0A8H3LXT0"/>
<protein>
    <submittedName>
        <fullName evidence="1">Uncharacterized protein</fullName>
    </submittedName>
</protein>
<organism evidence="1 2">
    <name type="scientific">Rhizophagus clarus</name>
    <dbReference type="NCBI Taxonomy" id="94130"/>
    <lineage>
        <taxon>Eukaryota</taxon>
        <taxon>Fungi</taxon>
        <taxon>Fungi incertae sedis</taxon>
        <taxon>Mucoromycota</taxon>
        <taxon>Glomeromycotina</taxon>
        <taxon>Glomeromycetes</taxon>
        <taxon>Glomerales</taxon>
        <taxon>Glomeraceae</taxon>
        <taxon>Rhizophagus</taxon>
    </lineage>
</organism>
<gene>
    <name evidence="1" type="ORF">RCL2_002351500</name>
</gene>
<accession>A0A8H3LXT0</accession>
<dbReference type="OrthoDB" id="2438612at2759"/>
<name>A0A8H3LXT0_9GLOM</name>
<dbReference type="Proteomes" id="UP000615446">
    <property type="component" value="Unassembled WGS sequence"/>
</dbReference>
<proteinExistence type="predicted"/>
<evidence type="ECO:0000313" key="1">
    <source>
        <dbReference type="EMBL" id="GES96912.1"/>
    </source>
</evidence>
<sequence>MSKHMSKSKEYITTLISAGKIVKNLHFEIKTHTVLNKCDFIITVVKDTQHPNSLGFSCFSKENRPQVMGFDNSDIIQQLLGDIIFRLYMINLGKLNVIVLGMGESKKPEWNYAEEGYKSIFQSHYDEEVLENLYKYHLKRKMSQEVKWHDLFDKWLNQKSDILELRKAILDLYPSDYKINDQE</sequence>
<dbReference type="EMBL" id="BLAL01000254">
    <property type="protein sequence ID" value="GES96912.1"/>
    <property type="molecule type" value="Genomic_DNA"/>
</dbReference>
<evidence type="ECO:0000313" key="2">
    <source>
        <dbReference type="Proteomes" id="UP000615446"/>
    </source>
</evidence>
<comment type="caution">
    <text evidence="1">The sequence shown here is derived from an EMBL/GenBank/DDBJ whole genome shotgun (WGS) entry which is preliminary data.</text>
</comment>
<reference evidence="1" key="1">
    <citation type="submission" date="2019-10" db="EMBL/GenBank/DDBJ databases">
        <title>Conservation and host-specific expression of non-tandemly repeated heterogenous ribosome RNA gene in arbuscular mycorrhizal fungi.</title>
        <authorList>
            <person name="Maeda T."/>
            <person name="Kobayashi Y."/>
            <person name="Nakagawa T."/>
            <person name="Ezawa T."/>
            <person name="Yamaguchi K."/>
            <person name="Bino T."/>
            <person name="Nishimoto Y."/>
            <person name="Shigenobu S."/>
            <person name="Kawaguchi M."/>
        </authorList>
    </citation>
    <scope>NUCLEOTIDE SEQUENCE</scope>
    <source>
        <strain evidence="1">HR1</strain>
    </source>
</reference>